<reference evidence="2" key="1">
    <citation type="journal article" date="2023" name="Mol. Phylogenet. Evol.">
        <title>Genome-scale phylogeny and comparative genomics of the fungal order Sordariales.</title>
        <authorList>
            <person name="Hensen N."/>
            <person name="Bonometti L."/>
            <person name="Westerberg I."/>
            <person name="Brannstrom I.O."/>
            <person name="Guillou S."/>
            <person name="Cros-Aarteil S."/>
            <person name="Calhoun S."/>
            <person name="Haridas S."/>
            <person name="Kuo A."/>
            <person name="Mondo S."/>
            <person name="Pangilinan J."/>
            <person name="Riley R."/>
            <person name="LaButti K."/>
            <person name="Andreopoulos B."/>
            <person name="Lipzen A."/>
            <person name="Chen C."/>
            <person name="Yan M."/>
            <person name="Daum C."/>
            <person name="Ng V."/>
            <person name="Clum A."/>
            <person name="Steindorff A."/>
            <person name="Ohm R.A."/>
            <person name="Martin F."/>
            <person name="Silar P."/>
            <person name="Natvig D.O."/>
            <person name="Lalanne C."/>
            <person name="Gautier V."/>
            <person name="Ament-Velasquez S.L."/>
            <person name="Kruys A."/>
            <person name="Hutchinson M.I."/>
            <person name="Powell A.J."/>
            <person name="Barry K."/>
            <person name="Miller A.N."/>
            <person name="Grigoriev I.V."/>
            <person name="Debuchy R."/>
            <person name="Gladieux P."/>
            <person name="Hiltunen Thoren M."/>
            <person name="Johannesson H."/>
        </authorList>
    </citation>
    <scope>NUCLEOTIDE SEQUENCE</scope>
    <source>
        <strain evidence="2">PSN309</strain>
    </source>
</reference>
<dbReference type="PANTHER" id="PTHR38847:SF1">
    <property type="entry name" value="PSEUDOURIDINE SYNTHASE RSUA_RLUA-LIKE DOMAIN-CONTAINING PROTEIN"/>
    <property type="match status" value="1"/>
</dbReference>
<comment type="caution">
    <text evidence="2">The sequence shown here is derived from an EMBL/GenBank/DDBJ whole genome shotgun (WGS) entry which is preliminary data.</text>
</comment>
<dbReference type="Proteomes" id="UP001302126">
    <property type="component" value="Unassembled WGS sequence"/>
</dbReference>
<gene>
    <name evidence="2" type="ORF">QBC35DRAFT_393892</name>
</gene>
<dbReference type="PANTHER" id="PTHR38847">
    <property type="match status" value="1"/>
</dbReference>
<feature type="signal peptide" evidence="1">
    <location>
        <begin position="1"/>
        <end position="18"/>
    </location>
</feature>
<name>A0AAN6WL86_9PEZI</name>
<evidence type="ECO:0000313" key="2">
    <source>
        <dbReference type="EMBL" id="KAK4183425.1"/>
    </source>
</evidence>
<organism evidence="2 3">
    <name type="scientific">Podospora australis</name>
    <dbReference type="NCBI Taxonomy" id="1536484"/>
    <lineage>
        <taxon>Eukaryota</taxon>
        <taxon>Fungi</taxon>
        <taxon>Dikarya</taxon>
        <taxon>Ascomycota</taxon>
        <taxon>Pezizomycotina</taxon>
        <taxon>Sordariomycetes</taxon>
        <taxon>Sordariomycetidae</taxon>
        <taxon>Sordariales</taxon>
        <taxon>Podosporaceae</taxon>
        <taxon>Podospora</taxon>
    </lineage>
</organism>
<evidence type="ECO:0000256" key="1">
    <source>
        <dbReference type="SAM" id="SignalP"/>
    </source>
</evidence>
<evidence type="ECO:0000313" key="3">
    <source>
        <dbReference type="Proteomes" id="UP001302126"/>
    </source>
</evidence>
<keyword evidence="1" id="KW-0732">Signal</keyword>
<evidence type="ECO:0008006" key="4">
    <source>
        <dbReference type="Google" id="ProtNLM"/>
    </source>
</evidence>
<dbReference type="EMBL" id="MU864549">
    <property type="protein sequence ID" value="KAK4183425.1"/>
    <property type="molecule type" value="Genomic_DNA"/>
</dbReference>
<proteinExistence type="predicted"/>
<keyword evidence="3" id="KW-1185">Reference proteome</keyword>
<feature type="chain" id="PRO_5042958807" description="Secreted protein" evidence="1">
    <location>
        <begin position="19"/>
        <end position="214"/>
    </location>
</feature>
<dbReference type="InterPro" id="IPR025649">
    <property type="entry name" value="DUF4360"/>
</dbReference>
<sequence length="214" mass="23192">MHFFQVLPLFAGLAASLATPVHLEQRQAGPQNVQIAEIAFTGTGCPARTIAAQTVSNATTIDVPQVVFKAESGLNGTRVVETRQNCQIIIRVNHAAGWQFSVVKADYYGRVALAQGAEATSRTTYSFSGMLTHGVQKQRSSQYYFDGPFNGLYFRNDRYVGTARQWSPCGSGSSLNITSEVRVAPIGAGVNRPASMEIFNLLGGKLGLNWQTCR</sequence>
<reference evidence="2" key="2">
    <citation type="submission" date="2023-05" db="EMBL/GenBank/DDBJ databases">
        <authorList>
            <consortium name="Lawrence Berkeley National Laboratory"/>
            <person name="Steindorff A."/>
            <person name="Hensen N."/>
            <person name="Bonometti L."/>
            <person name="Westerberg I."/>
            <person name="Brannstrom I.O."/>
            <person name="Guillou S."/>
            <person name="Cros-Aarteil S."/>
            <person name="Calhoun S."/>
            <person name="Haridas S."/>
            <person name="Kuo A."/>
            <person name="Mondo S."/>
            <person name="Pangilinan J."/>
            <person name="Riley R."/>
            <person name="Labutti K."/>
            <person name="Andreopoulos B."/>
            <person name="Lipzen A."/>
            <person name="Chen C."/>
            <person name="Yanf M."/>
            <person name="Daum C."/>
            <person name="Ng V."/>
            <person name="Clum A."/>
            <person name="Ohm R."/>
            <person name="Martin F."/>
            <person name="Silar P."/>
            <person name="Natvig D."/>
            <person name="Lalanne C."/>
            <person name="Gautier V."/>
            <person name="Ament-Velasquez S.L."/>
            <person name="Kruys A."/>
            <person name="Hutchinson M.I."/>
            <person name="Powell A.J."/>
            <person name="Barry K."/>
            <person name="Miller A.N."/>
            <person name="Grigoriev I.V."/>
            <person name="Debuchy R."/>
            <person name="Gladieux P."/>
            <person name="Thoren M.H."/>
            <person name="Johannesson H."/>
        </authorList>
    </citation>
    <scope>NUCLEOTIDE SEQUENCE</scope>
    <source>
        <strain evidence="2">PSN309</strain>
    </source>
</reference>
<accession>A0AAN6WL86</accession>
<dbReference type="AlphaFoldDB" id="A0AAN6WL86"/>
<dbReference type="Pfam" id="PF14273">
    <property type="entry name" value="DUF4360"/>
    <property type="match status" value="1"/>
</dbReference>
<protein>
    <recommendedName>
        <fullName evidence="4">Secreted protein</fullName>
    </recommendedName>
</protein>